<evidence type="ECO:0000313" key="3">
    <source>
        <dbReference type="EMBL" id="MZP41890.1"/>
    </source>
</evidence>
<reference evidence="3 4" key="1">
    <citation type="submission" date="2020-01" db="EMBL/GenBank/DDBJ databases">
        <title>Whole genome sequence of Heliobacterium gestii DSM 11169.</title>
        <authorList>
            <person name="Kyndt J.A."/>
            <person name="Meyer T.E."/>
        </authorList>
    </citation>
    <scope>NUCLEOTIDE SEQUENCE [LARGE SCALE GENOMIC DNA]</scope>
    <source>
        <strain evidence="3 4">DSM 11169</strain>
    </source>
</reference>
<dbReference type="Proteomes" id="UP000471031">
    <property type="component" value="Unassembled WGS sequence"/>
</dbReference>
<evidence type="ECO:0000256" key="1">
    <source>
        <dbReference type="ARBA" id="ARBA00022737"/>
    </source>
</evidence>
<dbReference type="InterPro" id="IPR051465">
    <property type="entry name" value="Cell_Envelope_Struct_Comp"/>
</dbReference>
<dbReference type="RefSeq" id="WP_161260484.1">
    <property type="nucleotide sequence ID" value="NZ_JAFBDC010000002.1"/>
</dbReference>
<dbReference type="PANTHER" id="PTHR43308">
    <property type="entry name" value="OUTER MEMBRANE PROTEIN ALPHA-RELATED"/>
    <property type="match status" value="1"/>
</dbReference>
<dbReference type="Pfam" id="PF09136">
    <property type="entry name" value="Glucodextran_B"/>
    <property type="match status" value="3"/>
</dbReference>
<dbReference type="EMBL" id="WXEX01000002">
    <property type="protein sequence ID" value="MZP41890.1"/>
    <property type="molecule type" value="Genomic_DNA"/>
</dbReference>
<gene>
    <name evidence="3" type="ORF">GTO89_02435</name>
</gene>
<evidence type="ECO:0000313" key="4">
    <source>
        <dbReference type="Proteomes" id="UP000471031"/>
    </source>
</evidence>
<evidence type="ECO:0000259" key="2">
    <source>
        <dbReference type="PROSITE" id="PS51272"/>
    </source>
</evidence>
<dbReference type="PROSITE" id="PS51272">
    <property type="entry name" value="SLH"/>
    <property type="match status" value="3"/>
</dbReference>
<feature type="domain" description="SLH" evidence="2">
    <location>
        <begin position="39"/>
        <end position="102"/>
    </location>
</feature>
<feature type="domain" description="SLH" evidence="2">
    <location>
        <begin position="103"/>
        <end position="166"/>
    </location>
</feature>
<protein>
    <submittedName>
        <fullName evidence="3">S-layer homology domain-containing protein</fullName>
    </submittedName>
</protein>
<dbReference type="AlphaFoldDB" id="A0A845LAD1"/>
<comment type="caution">
    <text evidence="3">The sequence shown here is derived from an EMBL/GenBank/DDBJ whole genome shotgun (WGS) entry which is preliminary data.</text>
</comment>
<dbReference type="Gene3D" id="2.60.40.10">
    <property type="entry name" value="Immunoglobulins"/>
    <property type="match status" value="4"/>
</dbReference>
<dbReference type="Pfam" id="PF00395">
    <property type="entry name" value="SLH"/>
    <property type="match status" value="2"/>
</dbReference>
<dbReference type="InterPro" id="IPR013783">
    <property type="entry name" value="Ig-like_fold"/>
</dbReference>
<keyword evidence="1" id="KW-0677">Repeat</keyword>
<keyword evidence="4" id="KW-1185">Reference proteome</keyword>
<sequence>MNVMMRRKKRPWTVLLLLISLTAFFLNITPSYSYPDAGSPISFVDIPSDHWAYRSIEHMRTAGLINGYDDGSYRPDNPVSREEFAALLVKGYYLPLDYPQKPTFIDVPSDHWSFKYVETAKNYLTGYYPPGGGKAFFRPDEIATREDIAVAIVKVMGLDKSNLTNLNILEKQFSDVETLSPQLRPLVALAVERKIINGYPDGTFRGSDPVTRAETAALLDRLVKTTNDDASRAPLLEVWVPDKTSERTVYLEGRTDLDATVTLNGKKLDVSKGKFWVPIEFSKEGPVVLQVVATSSFGRSTTVEKTVTYDSGAPTLTVNVPATSDKDTITISGTVTDPHDGSPLVTVNNETAVVWGTNWKKDITLKEGDNTLIITATNKLGKSSSLQKTVSFGVGLPQLTVNAPSNSSKSEITISGTISDGNDDSPIVTVNGNRIDAWNGTWKTDLTLKDGTNTITVTATNKLGKTVTVQKTVNFSIPAPQLTVSAAVYSSTDVTTISGKVIDENDSEPLVTVNGQRSYVWGTTFSTDIKLREGSNDVTVQALNKFGKSAVEQRRIIYQP</sequence>
<feature type="domain" description="SLH" evidence="2">
    <location>
        <begin position="170"/>
        <end position="233"/>
    </location>
</feature>
<dbReference type="InterPro" id="IPR001119">
    <property type="entry name" value="SLH_dom"/>
</dbReference>
<proteinExistence type="predicted"/>
<dbReference type="OrthoDB" id="174569at2"/>
<accession>A0A845LAD1</accession>
<organism evidence="3 4">
    <name type="scientific">Heliomicrobium gestii</name>
    <name type="common">Heliobacterium gestii</name>
    <dbReference type="NCBI Taxonomy" id="2699"/>
    <lineage>
        <taxon>Bacteria</taxon>
        <taxon>Bacillati</taxon>
        <taxon>Bacillota</taxon>
        <taxon>Clostridia</taxon>
        <taxon>Eubacteriales</taxon>
        <taxon>Heliobacteriaceae</taxon>
        <taxon>Heliomicrobium</taxon>
    </lineage>
</organism>
<name>A0A845LAD1_HELGE</name>
<dbReference type="PANTHER" id="PTHR43308:SF5">
    <property type="entry name" value="S-LAYER PROTEIN _ PEPTIDOGLYCAN ENDO-BETA-N-ACETYLGLUCOSAMINIDASE"/>
    <property type="match status" value="1"/>
</dbReference>